<dbReference type="KEGG" id="lhw:BSQ49_02700"/>
<evidence type="ECO:0000313" key="2">
    <source>
        <dbReference type="EMBL" id="AUJ29202.1"/>
    </source>
</evidence>
<dbReference type="Gene3D" id="3.30.2010.10">
    <property type="entry name" value="Metalloproteases ('zincins'), catalytic domain"/>
    <property type="match status" value="1"/>
</dbReference>
<dbReference type="NCBIfam" id="NF003339">
    <property type="entry name" value="PRK04351.1"/>
    <property type="match status" value="1"/>
</dbReference>
<dbReference type="Pfam" id="PF10263">
    <property type="entry name" value="SprT-like"/>
    <property type="match status" value="1"/>
</dbReference>
<gene>
    <name evidence="2" type="ORF">BSQ49_02700</name>
</gene>
<protein>
    <submittedName>
        <fullName evidence="2">SprT family protein</fullName>
    </submittedName>
</protein>
<dbReference type="AlphaFoldDB" id="A0A3Q8CCG3"/>
<evidence type="ECO:0000259" key="1">
    <source>
        <dbReference type="SMART" id="SM00731"/>
    </source>
</evidence>
<dbReference type="GO" id="GO:0006950">
    <property type="term" value="P:response to stress"/>
    <property type="evidence" value="ECO:0007669"/>
    <property type="project" value="UniProtKB-ARBA"/>
</dbReference>
<organism evidence="2 3">
    <name type="scientific">Liquorilactobacillus hordei</name>
    <dbReference type="NCBI Taxonomy" id="468911"/>
    <lineage>
        <taxon>Bacteria</taxon>
        <taxon>Bacillati</taxon>
        <taxon>Bacillota</taxon>
        <taxon>Bacilli</taxon>
        <taxon>Lactobacillales</taxon>
        <taxon>Lactobacillaceae</taxon>
        <taxon>Liquorilactobacillus</taxon>
    </lineage>
</organism>
<dbReference type="SMART" id="SM00731">
    <property type="entry name" value="SprT"/>
    <property type="match status" value="1"/>
</dbReference>
<dbReference type="Proteomes" id="UP000314960">
    <property type="component" value="Chromosome"/>
</dbReference>
<accession>A0A3Q8CCG3</accession>
<dbReference type="RefSeq" id="WP_141052827.1">
    <property type="nucleotide sequence ID" value="NZ_CP018176.1"/>
</dbReference>
<feature type="domain" description="SprT-like" evidence="1">
    <location>
        <begin position="4"/>
        <end position="144"/>
    </location>
</feature>
<reference evidence="2 3" key="1">
    <citation type="submission" date="2016-11" db="EMBL/GenBank/DDBJ databases">
        <title>Interaction between Lactobacillus species and yeast in water kefir.</title>
        <authorList>
            <person name="Behr J."/>
            <person name="Xu D."/>
            <person name="Vogel R.F."/>
        </authorList>
    </citation>
    <scope>NUCLEOTIDE SEQUENCE [LARGE SCALE GENOMIC DNA]</scope>
    <source>
        <strain evidence="2 3">TMW 1.1822</strain>
    </source>
</reference>
<sequence length="146" mass="17331">MNNRSLQEIVERISLDSFGQSFDYSATFNSRLRTTGGRYNLKTHNIDINPKMLSEHDELTLQGVIKHELCHYHLHLNNMGYRHRDRDFKKLLAEVQGLRYAPANESVHVYSYVCTKCDQLYVRKRRIDLRKYVCSKCHSRLKLKNK</sequence>
<evidence type="ECO:0000313" key="3">
    <source>
        <dbReference type="Proteomes" id="UP000314960"/>
    </source>
</evidence>
<proteinExistence type="predicted"/>
<dbReference type="EMBL" id="CP018176">
    <property type="protein sequence ID" value="AUJ29202.1"/>
    <property type="molecule type" value="Genomic_DNA"/>
</dbReference>
<dbReference type="InterPro" id="IPR006640">
    <property type="entry name" value="SprT-like_domain"/>
</dbReference>
<name>A0A3Q8CCG3_9LACO</name>